<feature type="domain" description="Ig-like" evidence="18">
    <location>
        <begin position="1295"/>
        <end position="1393"/>
    </location>
</feature>
<comment type="function">
    <text evidence="14">Involved in the control of early migration of neurons expressing gonadotropin-releasing hormone (GNRH neurons). May be involved in the maintenance of osteochondroprogenitor cells pool.</text>
</comment>
<evidence type="ECO:0000256" key="2">
    <source>
        <dbReference type="ARBA" id="ARBA00004613"/>
    </source>
</evidence>
<dbReference type="FunFam" id="2.60.40.10:FF:000925">
    <property type="entry name" value="immunoglobulin superfamily member 10"/>
    <property type="match status" value="1"/>
</dbReference>
<dbReference type="InterPro" id="IPR050467">
    <property type="entry name" value="LRFN"/>
</dbReference>
<dbReference type="InterPro" id="IPR013098">
    <property type="entry name" value="Ig_I-set"/>
</dbReference>
<dbReference type="InterPro" id="IPR013783">
    <property type="entry name" value="Ig-like_fold"/>
</dbReference>
<dbReference type="EMBL" id="PPHD01010454">
    <property type="protein sequence ID" value="POI30855.1"/>
    <property type="molecule type" value="Genomic_DNA"/>
</dbReference>
<proteinExistence type="predicted"/>
<feature type="domain" description="Ig-like" evidence="18">
    <location>
        <begin position="566"/>
        <end position="642"/>
    </location>
</feature>
<reference evidence="19 20" key="1">
    <citation type="submission" date="2018-01" db="EMBL/GenBank/DDBJ databases">
        <title>Comparison of the Chinese Bamboo Partridge and Red Junglefowl genome sequences highlights the importance of demography in genome evolution.</title>
        <authorList>
            <person name="Tiley G.P."/>
            <person name="Kimball R.T."/>
            <person name="Braun E.L."/>
            <person name="Burleigh J.G."/>
        </authorList>
    </citation>
    <scope>NUCLEOTIDE SEQUENCE [LARGE SCALE GENOMIC DNA]</scope>
    <source>
        <strain evidence="19">RTK389</strain>
        <tissue evidence="19">Blood</tissue>
    </source>
</reference>
<dbReference type="GO" id="GO:0016020">
    <property type="term" value="C:membrane"/>
    <property type="evidence" value="ECO:0007669"/>
    <property type="project" value="UniProtKB-SubCell"/>
</dbReference>
<dbReference type="FunFam" id="3.80.10.10:FF:000103">
    <property type="entry name" value="Immunoglobulin superfamily member 10"/>
    <property type="match status" value="1"/>
</dbReference>
<feature type="domain" description="Ig-like" evidence="18">
    <location>
        <begin position="1004"/>
        <end position="1094"/>
    </location>
</feature>
<dbReference type="Pfam" id="PF13855">
    <property type="entry name" value="LRR_8"/>
    <property type="match status" value="2"/>
</dbReference>
<dbReference type="PROSITE" id="PS50835">
    <property type="entry name" value="IG_LIKE"/>
    <property type="match status" value="12"/>
</dbReference>
<keyword evidence="4" id="KW-0597">Phosphoprotein</keyword>
<dbReference type="InterPro" id="IPR001611">
    <property type="entry name" value="Leu-rich_rpt"/>
</dbReference>
<dbReference type="FunFam" id="2.60.40.10:FF:001377">
    <property type="entry name" value="Matrix remodeling associated 5"/>
    <property type="match status" value="1"/>
</dbReference>
<comment type="subcellular location">
    <subcellularLocation>
        <location evidence="1">Membrane</location>
        <topology evidence="1">Single-pass membrane protein</topology>
    </subcellularLocation>
    <subcellularLocation>
        <location evidence="2">Secreted</location>
    </subcellularLocation>
</comment>
<keyword evidence="6" id="KW-0812">Transmembrane</keyword>
<dbReference type="Pfam" id="PF13927">
    <property type="entry name" value="Ig_3"/>
    <property type="match status" value="6"/>
</dbReference>
<evidence type="ECO:0000256" key="5">
    <source>
        <dbReference type="ARBA" id="ARBA00022614"/>
    </source>
</evidence>
<evidence type="ECO:0000256" key="6">
    <source>
        <dbReference type="ARBA" id="ARBA00022692"/>
    </source>
</evidence>
<feature type="region of interest" description="Disordered" evidence="16">
    <location>
        <begin position="664"/>
        <end position="689"/>
    </location>
</feature>
<evidence type="ECO:0000313" key="19">
    <source>
        <dbReference type="EMBL" id="POI30855.1"/>
    </source>
</evidence>
<evidence type="ECO:0000259" key="18">
    <source>
        <dbReference type="PROSITE" id="PS50835"/>
    </source>
</evidence>
<dbReference type="PANTHER" id="PTHR45842:SF2">
    <property type="entry name" value="IMMUNOGLOBULIN SUPERFAMILY MEMBER 10"/>
    <property type="match status" value="1"/>
</dbReference>
<keyword evidence="8" id="KW-0677">Repeat</keyword>
<keyword evidence="5" id="KW-0433">Leucine-rich repeat</keyword>
<dbReference type="FunFam" id="2.60.40.10:FF:000076">
    <property type="entry name" value="Leucine-rich repeat and Ig domain-containing 4"/>
    <property type="match status" value="1"/>
</dbReference>
<evidence type="ECO:0000256" key="1">
    <source>
        <dbReference type="ARBA" id="ARBA00004167"/>
    </source>
</evidence>
<dbReference type="FunFam" id="2.60.40.10:FF:001065">
    <property type="entry name" value="Immunoglobulin superfamily member 10"/>
    <property type="match status" value="1"/>
</dbReference>
<feature type="domain" description="Ig-like" evidence="18">
    <location>
        <begin position="1786"/>
        <end position="1876"/>
    </location>
</feature>
<protein>
    <recommendedName>
        <fullName evidence="15">Immunoglobulin superfamily member 10</fullName>
    </recommendedName>
</protein>
<dbReference type="FunFam" id="2.60.40.10:FF:000537">
    <property type="entry name" value="immunoglobulin superfamily member 10"/>
    <property type="match status" value="1"/>
</dbReference>
<feature type="domain" description="Ig-like" evidence="18">
    <location>
        <begin position="1595"/>
        <end position="1673"/>
    </location>
</feature>
<evidence type="ECO:0000256" key="10">
    <source>
        <dbReference type="ARBA" id="ARBA00023136"/>
    </source>
</evidence>
<evidence type="ECO:0000256" key="17">
    <source>
        <dbReference type="SAM" id="SignalP"/>
    </source>
</evidence>
<feature type="region of interest" description="Disordered" evidence="16">
    <location>
        <begin position="704"/>
        <end position="759"/>
    </location>
</feature>
<dbReference type="Gene3D" id="3.80.10.10">
    <property type="entry name" value="Ribonuclease Inhibitor"/>
    <property type="match status" value="2"/>
</dbReference>
<feature type="domain" description="Ig-like" evidence="18">
    <location>
        <begin position="1690"/>
        <end position="1780"/>
    </location>
</feature>
<dbReference type="InterPro" id="IPR000483">
    <property type="entry name" value="Cys-rich_flank_reg_C"/>
</dbReference>
<accession>A0A2P4T3C5</accession>
<evidence type="ECO:0000256" key="8">
    <source>
        <dbReference type="ARBA" id="ARBA00022737"/>
    </source>
</evidence>
<feature type="signal peptide" evidence="17">
    <location>
        <begin position="1"/>
        <end position="20"/>
    </location>
</feature>
<keyword evidence="12" id="KW-0325">Glycoprotein</keyword>
<evidence type="ECO:0000256" key="7">
    <source>
        <dbReference type="ARBA" id="ARBA00022729"/>
    </source>
</evidence>
<feature type="domain" description="Ig-like" evidence="18">
    <location>
        <begin position="1399"/>
        <end position="1489"/>
    </location>
</feature>
<evidence type="ECO:0000256" key="16">
    <source>
        <dbReference type="SAM" id="MobiDB-lite"/>
    </source>
</evidence>
<feature type="domain" description="Ig-like" evidence="18">
    <location>
        <begin position="909"/>
        <end position="998"/>
    </location>
</feature>
<feature type="domain" description="Ig-like" evidence="18">
    <location>
        <begin position="1492"/>
        <end position="1589"/>
    </location>
</feature>
<evidence type="ECO:0000256" key="12">
    <source>
        <dbReference type="ARBA" id="ARBA00023180"/>
    </source>
</evidence>
<keyword evidence="11" id="KW-1015">Disulfide bond</keyword>
<feature type="region of interest" description="Disordered" evidence="16">
    <location>
        <begin position="823"/>
        <end position="893"/>
    </location>
</feature>
<keyword evidence="20" id="KW-1185">Reference proteome</keyword>
<evidence type="ECO:0000256" key="11">
    <source>
        <dbReference type="ARBA" id="ARBA00023157"/>
    </source>
</evidence>
<keyword evidence="10" id="KW-0472">Membrane</keyword>
<organism evidence="19 20">
    <name type="scientific">Bambusicola thoracicus</name>
    <name type="common">Chinese bamboo-partridge</name>
    <name type="synonym">Perdix thoracica</name>
    <dbReference type="NCBI Taxonomy" id="9083"/>
    <lineage>
        <taxon>Eukaryota</taxon>
        <taxon>Metazoa</taxon>
        <taxon>Chordata</taxon>
        <taxon>Craniata</taxon>
        <taxon>Vertebrata</taxon>
        <taxon>Euteleostomi</taxon>
        <taxon>Archelosauria</taxon>
        <taxon>Archosauria</taxon>
        <taxon>Dinosauria</taxon>
        <taxon>Saurischia</taxon>
        <taxon>Theropoda</taxon>
        <taxon>Coelurosauria</taxon>
        <taxon>Aves</taxon>
        <taxon>Neognathae</taxon>
        <taxon>Galloanserae</taxon>
        <taxon>Galliformes</taxon>
        <taxon>Phasianidae</taxon>
        <taxon>Perdicinae</taxon>
        <taxon>Bambusicola</taxon>
    </lineage>
</organism>
<feature type="domain" description="Ig-like" evidence="18">
    <location>
        <begin position="456"/>
        <end position="562"/>
    </location>
</feature>
<keyword evidence="13" id="KW-0393">Immunoglobulin domain</keyword>
<dbReference type="SMART" id="SM00408">
    <property type="entry name" value="IGc2"/>
    <property type="match status" value="12"/>
</dbReference>
<evidence type="ECO:0000313" key="20">
    <source>
        <dbReference type="Proteomes" id="UP000237246"/>
    </source>
</evidence>
<sequence>MGARWLRPLLAVCLAARLTALPAVCPRLCACYGPAEVHCTFRYFTAVPPRIAPDVERINLGYNSLLTLTDTDFAGLEKLELLMLHSNEINAIPDKVFRDLRSLQVLKMSYNKVSVLQQDAFYGLKSLVRLHMDHNEIEFVNPNVFYGLTSLRLVHLEGNLLKQLHPDTFVTLSYLHIFKASSIRHIYLSDNALSSLPREMFSYMSELESIYLHGNPWSCDCDLQWFAEWAKQRPDVIKCKKDRSSGAQQCPVCASPRNCKGKDFVGIPPAVLTCTKPVIHHTLKLKNLTVPEDGDLSSVSAKDFLAPIGSVVLNMTDQGGNRGNLVCNVQKPKEMSPISFDKEDNVTVLRAPFSSFLVCDIAYGHIQQLWSILALYSNSPLKLERSALTTETPFITYQYKQIYSEKDELFTNVEAELRAEPSWLMQNKVTLQLDRTATTLSTLHIQYFTDALIILPAVDQKKVGNNWTVISRDNKTQTEHTVLVGGTVQLDCQAIGEPAPAIEWILADGSKVRAPYVSEDGRITVVKSGTFTLRTADTFDSGLYHCIGTNYNDADILTFRITVVDPYVEHGTVNGAQLSAAVGSILDLPCTAAAVPDAAISWVLPERVVLHHSVRNRHIFDNGTLRIQGVTERDSGYFRCVAASQYGIDLLVFQVLVREDKSTPQKVPIAAGEWEESDGSGDATLPSARGKLNSSAALLTWTGQEPTAPARRQQGTHSARTGGGRRRMTSRQHRDKASSGLRGHRRHFGSSAKRANPQRWAAFLEKAKRNPPRTEKQEVETNLPVQLHEFSTVPEDEEETSGAAISPEQEFMIAVTERVTVSSLGSTAGSTTPAGAGTPPPAPFPQPSPSASPTPADLNPMATTSDSWERPHLSQTSANGGKQSMAAEGAGRTSTLISAQQSRNYFTKPRIIGGKLAAFTVLASSDAFIPCEATGNPQPTIEWTKMSPDTDAPASGSRWTVLPNGTLAIAQAALQDGGQYRCTATNVLGTARLLATLAVVAYPPRIAGGTRLLTAHAGMPVAMRCPAEGRPPPSISWVLANGTHVSSSSQGNQKVLVRPDGTLMIKDVTVYDRGLYECTATNPAGTDVLTVKLQVIAAPPIILEEKRQQITAMEGQDLNLPCTAEGNPQPHVHWVLSKGMVVKPLQFVNTRVLLLPNGTLRLSSIVPADSGNYECIATSSTGSERRVVILTVRHQDTLPRIAAASQGMTQLSFGDKLLLNCTATGEPQPRIIWRLPSKAVVDQWHRMGSRIHVYPNGSLVIEAVTEKDAGDYLCVARNKIGDDLILMKVSITMKPAKIDQKQYFKKLVPYGKDFQVDCKASGSPAPEISWSLPDGTVINNVMLADDSGHRSRRYVLFDNGTLYLNRAGVTEEGDYTCYAQNSLGRDEMKIHITVITAAPQIKHSYKTYVKVKAGDMVLLDCEAAGEPKPKIFWLLPSSDMISSSTDRHLLHANGSLSVRRAKLLDAGEYMCVARNAGGDDTKLYKLDVDAKPPIINGLYTNKTIIKVTAVRHSKKQIDCRAEGTPPPQIMWIMPDNIFLTAPYYGSRIVVHRNGTLEIRNLRPSDTADFICVARNDWGESMLVVRLEVLEMLRRPMFKNPFNEKIIAKPGKTITLNCSVDGNPPPEVSWMLPNGSWFSKGTGMSEFLPGSNGTLTIRNPSRDKAGKYRCAAKNQVGYIEKLIVLEVAQKPTILTHPKGPMRGISGESLSLHCLSDGNPKPSTAWTLPGGHVLDRPQINSRHILLENGTLVIRAATIHDRGNYVCRAHNPAGDVSITIPVTIVAYPPRITNRPPQTIHTMPGAAVQLSCTALGIPRPEITWELPDHSILSTGNHGRASGSELLHPQGTLRIQNPRPSDSGTYKCTARNHLGTDFTVTYIHVI</sequence>
<feature type="compositionally biased region" description="Basic residues" evidence="16">
    <location>
        <begin position="723"/>
        <end position="734"/>
    </location>
</feature>
<dbReference type="GO" id="GO:0005576">
    <property type="term" value="C:extracellular region"/>
    <property type="evidence" value="ECO:0007669"/>
    <property type="project" value="UniProtKB-SubCell"/>
</dbReference>
<keyword evidence="7 17" id="KW-0732">Signal</keyword>
<dbReference type="InterPro" id="IPR013106">
    <property type="entry name" value="Ig_V-set"/>
</dbReference>
<feature type="domain" description="Ig-like" evidence="18">
    <location>
        <begin position="1199"/>
        <end position="1292"/>
    </location>
</feature>
<dbReference type="CDD" id="cd00096">
    <property type="entry name" value="Ig"/>
    <property type="match status" value="3"/>
</dbReference>
<dbReference type="Proteomes" id="UP000237246">
    <property type="component" value="Unassembled WGS sequence"/>
</dbReference>
<dbReference type="SMART" id="SM00082">
    <property type="entry name" value="LRRCT"/>
    <property type="match status" value="1"/>
</dbReference>
<keyword evidence="3" id="KW-0964">Secreted</keyword>
<feature type="compositionally biased region" description="Polar residues" evidence="16">
    <location>
        <begin position="873"/>
        <end position="882"/>
    </location>
</feature>
<feature type="compositionally biased region" description="Pro residues" evidence="16">
    <location>
        <begin position="838"/>
        <end position="852"/>
    </location>
</feature>
<evidence type="ECO:0000256" key="15">
    <source>
        <dbReference type="ARBA" id="ARBA00069666"/>
    </source>
</evidence>
<gene>
    <name evidence="19" type="ORF">CIB84_005394</name>
</gene>
<dbReference type="SUPFAM" id="SSF52058">
    <property type="entry name" value="L domain-like"/>
    <property type="match status" value="1"/>
</dbReference>
<dbReference type="FunFam" id="2.60.40.10:FF:000032">
    <property type="entry name" value="palladin isoform X1"/>
    <property type="match status" value="2"/>
</dbReference>
<evidence type="ECO:0000256" key="9">
    <source>
        <dbReference type="ARBA" id="ARBA00022989"/>
    </source>
</evidence>
<dbReference type="FunFam" id="2.60.40.10:FF:001188">
    <property type="entry name" value="Immunoglobulin superfamily member 10"/>
    <property type="match status" value="1"/>
</dbReference>
<dbReference type="InterPro" id="IPR003591">
    <property type="entry name" value="Leu-rich_rpt_typical-subtyp"/>
</dbReference>
<dbReference type="Gene3D" id="2.60.40.10">
    <property type="entry name" value="Immunoglobulins"/>
    <property type="match status" value="12"/>
</dbReference>
<dbReference type="OrthoDB" id="10062932at2759"/>
<dbReference type="SMART" id="SM00409">
    <property type="entry name" value="IG"/>
    <property type="match status" value="12"/>
</dbReference>
<feature type="compositionally biased region" description="Low complexity" evidence="16">
    <location>
        <begin position="823"/>
        <end position="837"/>
    </location>
</feature>
<dbReference type="Pfam" id="PF07679">
    <property type="entry name" value="I-set"/>
    <property type="match status" value="6"/>
</dbReference>
<keyword evidence="9" id="KW-1133">Transmembrane helix</keyword>
<evidence type="ECO:0000256" key="13">
    <source>
        <dbReference type="ARBA" id="ARBA00023319"/>
    </source>
</evidence>
<feature type="domain" description="Ig-like" evidence="18">
    <location>
        <begin position="1099"/>
        <end position="1191"/>
    </location>
</feature>
<name>A0A2P4T3C5_BAMTH</name>
<evidence type="ECO:0000256" key="14">
    <source>
        <dbReference type="ARBA" id="ARBA00054041"/>
    </source>
</evidence>
<dbReference type="InterPro" id="IPR003598">
    <property type="entry name" value="Ig_sub2"/>
</dbReference>
<dbReference type="PANTHER" id="PTHR45842">
    <property type="entry name" value="SYNAPTIC ADHESION-LIKE MOLECULE SALM"/>
    <property type="match status" value="1"/>
</dbReference>
<dbReference type="InterPro" id="IPR007110">
    <property type="entry name" value="Ig-like_dom"/>
</dbReference>
<dbReference type="FunFam" id="2.60.40.10:FF:000621">
    <property type="entry name" value="Immunoglobulin superfamily member 10"/>
    <property type="match status" value="1"/>
</dbReference>
<feature type="chain" id="PRO_5015116079" description="Immunoglobulin superfamily member 10" evidence="17">
    <location>
        <begin position="21"/>
        <end position="1881"/>
    </location>
</feature>
<dbReference type="SUPFAM" id="SSF48726">
    <property type="entry name" value="Immunoglobulin"/>
    <property type="match status" value="12"/>
</dbReference>
<evidence type="ECO:0000256" key="3">
    <source>
        <dbReference type="ARBA" id="ARBA00022525"/>
    </source>
</evidence>
<dbReference type="InterPro" id="IPR032675">
    <property type="entry name" value="LRR_dom_sf"/>
</dbReference>
<comment type="caution">
    <text evidence="19">The sequence shown here is derived from an EMBL/GenBank/DDBJ whole genome shotgun (WGS) entry which is preliminary data.</text>
</comment>
<dbReference type="SMART" id="SM00406">
    <property type="entry name" value="IGv"/>
    <property type="match status" value="4"/>
</dbReference>
<dbReference type="InterPro" id="IPR003599">
    <property type="entry name" value="Ig_sub"/>
</dbReference>
<dbReference type="InterPro" id="IPR036179">
    <property type="entry name" value="Ig-like_dom_sf"/>
</dbReference>
<dbReference type="SMART" id="SM00369">
    <property type="entry name" value="LRR_TYP"/>
    <property type="match status" value="5"/>
</dbReference>
<evidence type="ECO:0000256" key="4">
    <source>
        <dbReference type="ARBA" id="ARBA00022553"/>
    </source>
</evidence>